<dbReference type="EMBL" id="JAAVUM010000016">
    <property type="protein sequence ID" value="NKE07493.1"/>
    <property type="molecule type" value="Genomic_DNA"/>
</dbReference>
<dbReference type="InterPro" id="IPR045863">
    <property type="entry name" value="CorA_TM1_TM2"/>
</dbReference>
<evidence type="ECO:0000256" key="7">
    <source>
        <dbReference type="ARBA" id="ARBA00022989"/>
    </source>
</evidence>
<dbReference type="Gene3D" id="1.20.58.340">
    <property type="entry name" value="Magnesium transport protein CorA, transmembrane region"/>
    <property type="match status" value="2"/>
</dbReference>
<dbReference type="GO" id="GO:0050897">
    <property type="term" value="F:cobalt ion binding"/>
    <property type="evidence" value="ECO:0007669"/>
    <property type="project" value="TreeGrafter"/>
</dbReference>
<proteinExistence type="inferred from homology"/>
<evidence type="ECO:0000256" key="6">
    <source>
        <dbReference type="ARBA" id="ARBA00022842"/>
    </source>
</evidence>
<dbReference type="InterPro" id="IPR002523">
    <property type="entry name" value="MgTranspt_CorA/ZnTranspt_ZntB"/>
</dbReference>
<dbReference type="FunFam" id="1.20.58.340:FF:000004">
    <property type="entry name" value="Magnesium transport protein CorA"/>
    <property type="match status" value="1"/>
</dbReference>
<keyword evidence="9 12" id="KW-0472">Membrane</keyword>
<comment type="function">
    <text evidence="11">Mediates influx of magnesium ions. Alternates between open and closed states. Activated by low cytoplasmic Mg(2+) levels. Inactive when cytoplasmic Mg(2+) levels are high.</text>
</comment>
<keyword evidence="7 12" id="KW-1133">Transmembrane helix</keyword>
<comment type="caution">
    <text evidence="13">The sequence shown here is derived from an EMBL/GenBank/DDBJ whole genome shotgun (WGS) entry which is preliminary data.</text>
</comment>
<evidence type="ECO:0000256" key="1">
    <source>
        <dbReference type="ARBA" id="ARBA00004651"/>
    </source>
</evidence>
<keyword evidence="5 12" id="KW-0812">Transmembrane</keyword>
<dbReference type="CDD" id="cd12821">
    <property type="entry name" value="EcCorA_ZntB-like"/>
    <property type="match status" value="1"/>
</dbReference>
<keyword evidence="3" id="KW-0813">Transport</keyword>
<keyword evidence="8" id="KW-0406">Ion transport</keyword>
<keyword evidence="4" id="KW-1003">Cell membrane</keyword>
<evidence type="ECO:0000256" key="12">
    <source>
        <dbReference type="SAM" id="Phobius"/>
    </source>
</evidence>
<organism evidence="13 14">
    <name type="scientific">Mesobacillus selenatarsenatis</name>
    <dbReference type="NCBI Taxonomy" id="388741"/>
    <lineage>
        <taxon>Bacteria</taxon>
        <taxon>Bacillati</taxon>
        <taxon>Bacillota</taxon>
        <taxon>Bacilli</taxon>
        <taxon>Bacillales</taxon>
        <taxon>Bacillaceae</taxon>
        <taxon>Mesobacillus</taxon>
    </lineage>
</organism>
<dbReference type="GO" id="GO:0000287">
    <property type="term" value="F:magnesium ion binding"/>
    <property type="evidence" value="ECO:0007669"/>
    <property type="project" value="TreeGrafter"/>
</dbReference>
<comment type="catalytic activity">
    <reaction evidence="10">
        <text>Mg(2+)(in) = Mg(2+)(out)</text>
        <dbReference type="Rhea" id="RHEA:29827"/>
        <dbReference type="ChEBI" id="CHEBI:18420"/>
    </reaction>
</comment>
<reference evidence="13 14" key="1">
    <citation type="submission" date="2020-03" db="EMBL/GenBank/DDBJ databases">
        <authorList>
            <person name="Sun Q."/>
        </authorList>
    </citation>
    <scope>NUCLEOTIDE SEQUENCE [LARGE SCALE GENOMIC DNA]</scope>
    <source>
        <strain evidence="13 14">KACC 21451</strain>
    </source>
</reference>
<dbReference type="SUPFAM" id="SSF144083">
    <property type="entry name" value="Magnesium transport protein CorA, transmembrane region"/>
    <property type="match status" value="1"/>
</dbReference>
<evidence type="ECO:0000256" key="4">
    <source>
        <dbReference type="ARBA" id="ARBA00022475"/>
    </source>
</evidence>
<evidence type="ECO:0000256" key="11">
    <source>
        <dbReference type="ARBA" id="ARBA00045497"/>
    </source>
</evidence>
<evidence type="ECO:0000256" key="3">
    <source>
        <dbReference type="ARBA" id="ARBA00022448"/>
    </source>
</evidence>
<accession>A0A846TG61</accession>
<dbReference type="InterPro" id="IPR045861">
    <property type="entry name" value="CorA_cytoplasmic_dom"/>
</dbReference>
<name>A0A846TG61_9BACI</name>
<evidence type="ECO:0000256" key="10">
    <source>
        <dbReference type="ARBA" id="ARBA00034269"/>
    </source>
</evidence>
<protein>
    <submittedName>
        <fullName evidence="13">Mg2+ transporter protein, CorA-like protein</fullName>
    </submittedName>
</protein>
<dbReference type="PANTHER" id="PTHR46494:SF2">
    <property type="entry name" value="MAGNESIUM TRANSPORT PROTEIN CORA"/>
    <property type="match status" value="1"/>
</dbReference>
<comment type="subcellular location">
    <subcellularLocation>
        <location evidence="1">Cell membrane</location>
        <topology evidence="1">Multi-pass membrane protein</topology>
    </subcellularLocation>
</comment>
<evidence type="ECO:0000313" key="14">
    <source>
        <dbReference type="Proteomes" id="UP000587942"/>
    </source>
</evidence>
<dbReference type="SUPFAM" id="SSF143865">
    <property type="entry name" value="CorA soluble domain-like"/>
    <property type="match status" value="1"/>
</dbReference>
<gene>
    <name evidence="13" type="ORF">GWK17_18755</name>
</gene>
<evidence type="ECO:0000256" key="5">
    <source>
        <dbReference type="ARBA" id="ARBA00022692"/>
    </source>
</evidence>
<dbReference type="Proteomes" id="UP000587942">
    <property type="component" value="Unassembled WGS sequence"/>
</dbReference>
<dbReference type="Pfam" id="PF01544">
    <property type="entry name" value="CorA"/>
    <property type="match status" value="1"/>
</dbReference>
<keyword evidence="6" id="KW-0460">Magnesium</keyword>
<feature type="transmembrane region" description="Helical" evidence="12">
    <location>
        <begin position="303"/>
        <end position="323"/>
    </location>
</feature>
<comment type="similarity">
    <text evidence="2">Belongs to the CorA metal ion transporter (MIT) (TC 1.A.35) family.</text>
</comment>
<feature type="transmembrane region" description="Helical" evidence="12">
    <location>
        <begin position="272"/>
        <end position="291"/>
    </location>
</feature>
<dbReference type="PANTHER" id="PTHR46494">
    <property type="entry name" value="CORA FAMILY METAL ION TRANSPORTER (EUROFUNG)"/>
    <property type="match status" value="1"/>
</dbReference>
<dbReference type="GO" id="GO:0005886">
    <property type="term" value="C:plasma membrane"/>
    <property type="evidence" value="ECO:0007669"/>
    <property type="project" value="UniProtKB-SubCell"/>
</dbReference>
<evidence type="ECO:0000313" key="13">
    <source>
        <dbReference type="EMBL" id="NKE07493.1"/>
    </source>
</evidence>
<evidence type="ECO:0000256" key="9">
    <source>
        <dbReference type="ARBA" id="ARBA00023136"/>
    </source>
</evidence>
<dbReference type="GO" id="GO:0015087">
    <property type="term" value="F:cobalt ion transmembrane transporter activity"/>
    <property type="evidence" value="ECO:0007669"/>
    <property type="project" value="TreeGrafter"/>
</dbReference>
<evidence type="ECO:0000256" key="8">
    <source>
        <dbReference type="ARBA" id="ARBA00023065"/>
    </source>
</evidence>
<dbReference type="GO" id="GO:0015095">
    <property type="term" value="F:magnesium ion transmembrane transporter activity"/>
    <property type="evidence" value="ECO:0007669"/>
    <property type="project" value="TreeGrafter"/>
</dbReference>
<dbReference type="AlphaFoldDB" id="A0A846TG61"/>
<evidence type="ECO:0000256" key="2">
    <source>
        <dbReference type="ARBA" id="ARBA00009765"/>
    </source>
</evidence>
<sequence length="342" mass="40429">MESLASISVTVSNKYIEGRVIFDYPMKGLRPLRHTFNDKKWTWFESGKEDQQEIKEFVSRKPSCEKWYENIEDNKSNLLELNTQERGEEYIWGSLIYQQDIEEKGEKNIFHFYISKDFFITVDFDFTILNTNSIGVHKQMDQAENAIEGFFILLGEILSSYLQKIDGYEERLHDLLWEMKEHNNLEILERIYESRHELLIWKNLVIPIVELKFIAEEAYGKSIHEKAEFSRVVTRVDRIRTLLSEYQQAIDTMINLEEVVSTHRGNEIMKTLTVMTILFTPVTAWGAVWGMNFKVMPELEWKFGYVFAGVLIIASTAGLYYYLKVKGWMGDILRVKKKNRFF</sequence>